<dbReference type="KEGG" id="vg:26646148"/>
<name>S5M659_9CAUD</name>
<organism evidence="1 2">
    <name type="scientific">Brevibacillus phage Abouo</name>
    <dbReference type="NCBI Taxonomy" id="1296661"/>
    <lineage>
        <taxon>Viruses</taxon>
        <taxon>Duplodnaviria</taxon>
        <taxon>Heunggongvirae</taxon>
        <taxon>Uroviricota</taxon>
        <taxon>Caudoviricetes</taxon>
        <taxon>Abouovirus</taxon>
        <taxon>Abouovirus abouo</taxon>
    </lineage>
</organism>
<dbReference type="Proteomes" id="UP000015096">
    <property type="component" value="Segment"/>
</dbReference>
<evidence type="ECO:0000313" key="2">
    <source>
        <dbReference type="Proteomes" id="UP000015096"/>
    </source>
</evidence>
<dbReference type="RefSeq" id="YP_009220141.1">
    <property type="nucleotide sequence ID" value="NC_029029.1"/>
</dbReference>
<dbReference type="EMBL" id="KC595517">
    <property type="protein sequence ID" value="AGR47511.1"/>
    <property type="molecule type" value="Genomic_DNA"/>
</dbReference>
<keyword evidence="2" id="KW-1185">Reference proteome</keyword>
<sequence length="131" mass="15650">MSKYQIDLVGSSVSNWRELKVQIEEQSSPFDEYYYVYREDDTEKAYIFLCDAELAEWLEKKFYDWGYWECSDFDGCMDDIKVWKLIPKGRVDCYPDLYSDAKPTSIVVDEQRYYRKAKGIRPEPMISISLL</sequence>
<protein>
    <submittedName>
        <fullName evidence="1">Uncharacterized protein</fullName>
    </submittedName>
</protein>
<reference evidence="1 2" key="1">
    <citation type="journal article" date="2013" name="Genome Announc.">
        <title>Complete Genome Sequences of Five Paenibacillus larvae Bacteriophages.</title>
        <authorList>
            <person name="Sheflo M.A."/>
            <person name="Gardner A.V."/>
            <person name="Merrill B.D."/>
            <person name="Fisher J.N."/>
            <person name="Lunt B.L."/>
            <person name="Breakwell D.P."/>
            <person name="Grose J.H."/>
            <person name="Burnett S.H."/>
        </authorList>
    </citation>
    <scope>NUCLEOTIDE SEQUENCE [LARGE SCALE GENOMIC DNA]</scope>
</reference>
<dbReference type="OrthoDB" id="15864at10239"/>
<gene>
    <name evidence="1" type="ORF">ABOUO_84</name>
</gene>
<accession>S5M659</accession>
<proteinExistence type="predicted"/>
<evidence type="ECO:0000313" key="1">
    <source>
        <dbReference type="EMBL" id="AGR47511.1"/>
    </source>
</evidence>
<dbReference type="GeneID" id="26646148"/>